<sequence length="94" mass="11151">MDADICEEDTNAILLNKRMKKKTNYKKEKRLEDNYYEFSVLEEFVEYENFTNSKDLADLASEKIESYLASFNSKLQFEEDKSKVKAYSKINLPK</sequence>
<name>A0A8X6VV50_TRICX</name>
<protein>
    <submittedName>
        <fullName evidence="1">Uncharacterized protein</fullName>
    </submittedName>
</protein>
<keyword evidence="2" id="KW-1185">Reference proteome</keyword>
<reference evidence="1" key="1">
    <citation type="submission" date="2020-08" db="EMBL/GenBank/DDBJ databases">
        <title>Multicomponent nature underlies the extraordinary mechanical properties of spider dragline silk.</title>
        <authorList>
            <person name="Kono N."/>
            <person name="Nakamura H."/>
            <person name="Mori M."/>
            <person name="Yoshida Y."/>
            <person name="Ohtoshi R."/>
            <person name="Malay A.D."/>
            <person name="Moran D.A.P."/>
            <person name="Tomita M."/>
            <person name="Numata K."/>
            <person name="Arakawa K."/>
        </authorList>
    </citation>
    <scope>NUCLEOTIDE SEQUENCE</scope>
</reference>
<dbReference type="EMBL" id="BMAU01021362">
    <property type="protein sequence ID" value="GFY23092.1"/>
    <property type="molecule type" value="Genomic_DNA"/>
</dbReference>
<proteinExistence type="predicted"/>
<accession>A0A8X6VV50</accession>
<evidence type="ECO:0000313" key="2">
    <source>
        <dbReference type="Proteomes" id="UP000887159"/>
    </source>
</evidence>
<comment type="caution">
    <text evidence="1">The sequence shown here is derived from an EMBL/GenBank/DDBJ whole genome shotgun (WGS) entry which is preliminary data.</text>
</comment>
<evidence type="ECO:0000313" key="1">
    <source>
        <dbReference type="EMBL" id="GFY23092.1"/>
    </source>
</evidence>
<dbReference type="AlphaFoldDB" id="A0A8X6VV50"/>
<gene>
    <name evidence="1" type="ORF">TNCV_3763321</name>
</gene>
<dbReference type="Proteomes" id="UP000887159">
    <property type="component" value="Unassembled WGS sequence"/>
</dbReference>
<organism evidence="1 2">
    <name type="scientific">Trichonephila clavipes</name>
    <name type="common">Golden silk orbweaver</name>
    <name type="synonym">Nephila clavipes</name>
    <dbReference type="NCBI Taxonomy" id="2585209"/>
    <lineage>
        <taxon>Eukaryota</taxon>
        <taxon>Metazoa</taxon>
        <taxon>Ecdysozoa</taxon>
        <taxon>Arthropoda</taxon>
        <taxon>Chelicerata</taxon>
        <taxon>Arachnida</taxon>
        <taxon>Araneae</taxon>
        <taxon>Araneomorphae</taxon>
        <taxon>Entelegynae</taxon>
        <taxon>Araneoidea</taxon>
        <taxon>Nephilidae</taxon>
        <taxon>Trichonephila</taxon>
    </lineage>
</organism>